<reference evidence="17" key="1">
    <citation type="journal article" date="2019" name="Int. J. Syst. Evol. Microbiol.">
        <title>The Global Catalogue of Microorganisms (GCM) 10K type strain sequencing project: providing services to taxonomists for standard genome sequencing and annotation.</title>
        <authorList>
            <consortium name="The Broad Institute Genomics Platform"/>
            <consortium name="The Broad Institute Genome Sequencing Center for Infectious Disease"/>
            <person name="Wu L."/>
            <person name="Ma J."/>
        </authorList>
    </citation>
    <scope>NUCLEOTIDE SEQUENCE [LARGE SCALE GENOMIC DNA]</scope>
    <source>
        <strain evidence="17">CGMCC 1.10759</strain>
    </source>
</reference>
<accession>A0ABV8T2C6</accession>
<comment type="caution">
    <text evidence="16">The sequence shown here is derived from an EMBL/GenBank/DDBJ whole genome shotgun (WGS) entry which is preliminary data.</text>
</comment>
<evidence type="ECO:0000256" key="8">
    <source>
        <dbReference type="ARBA" id="ARBA00023077"/>
    </source>
</evidence>
<name>A0ABV8T2C6_9GAMM</name>
<keyword evidence="2 11" id="KW-0813">Transport</keyword>
<dbReference type="SUPFAM" id="SSF56935">
    <property type="entry name" value="Porins"/>
    <property type="match status" value="1"/>
</dbReference>
<dbReference type="InterPro" id="IPR012910">
    <property type="entry name" value="Plug_dom"/>
</dbReference>
<evidence type="ECO:0000256" key="5">
    <source>
        <dbReference type="ARBA" id="ARBA00022692"/>
    </source>
</evidence>
<comment type="subcellular location">
    <subcellularLocation>
        <location evidence="1 11">Cell outer membrane</location>
        <topology evidence="1 11">Multi-pass membrane protein</topology>
    </subcellularLocation>
</comment>
<keyword evidence="4" id="KW-0410">Iron transport</keyword>
<evidence type="ECO:0000256" key="13">
    <source>
        <dbReference type="SAM" id="SignalP"/>
    </source>
</evidence>
<dbReference type="CDD" id="cd01347">
    <property type="entry name" value="ligand_gated_channel"/>
    <property type="match status" value="1"/>
</dbReference>
<evidence type="ECO:0000313" key="16">
    <source>
        <dbReference type="EMBL" id="MFC4314008.1"/>
    </source>
</evidence>
<dbReference type="RefSeq" id="WP_380604835.1">
    <property type="nucleotide sequence ID" value="NZ_JBHSDU010000015.1"/>
</dbReference>
<evidence type="ECO:0000256" key="6">
    <source>
        <dbReference type="ARBA" id="ARBA00023004"/>
    </source>
</evidence>
<evidence type="ECO:0000256" key="10">
    <source>
        <dbReference type="ARBA" id="ARBA00023237"/>
    </source>
</evidence>
<keyword evidence="16" id="KW-0675">Receptor</keyword>
<evidence type="ECO:0000256" key="1">
    <source>
        <dbReference type="ARBA" id="ARBA00004571"/>
    </source>
</evidence>
<dbReference type="PANTHER" id="PTHR32552:SF81">
    <property type="entry name" value="TONB-DEPENDENT OUTER MEMBRANE RECEPTOR"/>
    <property type="match status" value="1"/>
</dbReference>
<evidence type="ECO:0000256" key="9">
    <source>
        <dbReference type="ARBA" id="ARBA00023136"/>
    </source>
</evidence>
<keyword evidence="9 11" id="KW-0472">Membrane</keyword>
<dbReference type="PROSITE" id="PS52016">
    <property type="entry name" value="TONB_DEPENDENT_REC_3"/>
    <property type="match status" value="1"/>
</dbReference>
<feature type="signal peptide" evidence="13">
    <location>
        <begin position="1"/>
        <end position="22"/>
    </location>
</feature>
<keyword evidence="13" id="KW-0732">Signal</keyword>
<evidence type="ECO:0000256" key="7">
    <source>
        <dbReference type="ARBA" id="ARBA00023065"/>
    </source>
</evidence>
<keyword evidence="5 11" id="KW-0812">Transmembrane</keyword>
<protein>
    <submittedName>
        <fullName evidence="16">TonB-dependent receptor</fullName>
    </submittedName>
</protein>
<gene>
    <name evidence="16" type="ORF">ACFPN2_33345</name>
</gene>
<dbReference type="PANTHER" id="PTHR32552">
    <property type="entry name" value="FERRICHROME IRON RECEPTOR-RELATED"/>
    <property type="match status" value="1"/>
</dbReference>
<evidence type="ECO:0000259" key="14">
    <source>
        <dbReference type="Pfam" id="PF00593"/>
    </source>
</evidence>
<keyword evidence="6" id="KW-0408">Iron</keyword>
<feature type="chain" id="PRO_5047185305" evidence="13">
    <location>
        <begin position="23"/>
        <end position="751"/>
    </location>
</feature>
<keyword evidence="8 12" id="KW-0798">TonB box</keyword>
<dbReference type="InterPro" id="IPR000531">
    <property type="entry name" value="Beta-barrel_TonB"/>
</dbReference>
<dbReference type="Gene3D" id="2.40.170.20">
    <property type="entry name" value="TonB-dependent receptor, beta-barrel domain"/>
    <property type="match status" value="1"/>
</dbReference>
<feature type="domain" description="TonB-dependent receptor-like beta-barrel" evidence="14">
    <location>
        <begin position="317"/>
        <end position="716"/>
    </location>
</feature>
<organism evidence="16 17">
    <name type="scientific">Steroidobacter flavus</name>
    <dbReference type="NCBI Taxonomy" id="1842136"/>
    <lineage>
        <taxon>Bacteria</taxon>
        <taxon>Pseudomonadati</taxon>
        <taxon>Pseudomonadota</taxon>
        <taxon>Gammaproteobacteria</taxon>
        <taxon>Steroidobacterales</taxon>
        <taxon>Steroidobacteraceae</taxon>
        <taxon>Steroidobacter</taxon>
    </lineage>
</organism>
<evidence type="ECO:0000313" key="17">
    <source>
        <dbReference type="Proteomes" id="UP001595904"/>
    </source>
</evidence>
<evidence type="ECO:0000256" key="4">
    <source>
        <dbReference type="ARBA" id="ARBA00022496"/>
    </source>
</evidence>
<evidence type="ECO:0000256" key="12">
    <source>
        <dbReference type="RuleBase" id="RU003357"/>
    </source>
</evidence>
<evidence type="ECO:0000256" key="3">
    <source>
        <dbReference type="ARBA" id="ARBA00022452"/>
    </source>
</evidence>
<evidence type="ECO:0000259" key="15">
    <source>
        <dbReference type="Pfam" id="PF07715"/>
    </source>
</evidence>
<keyword evidence="3 11" id="KW-1134">Transmembrane beta strand</keyword>
<evidence type="ECO:0000256" key="2">
    <source>
        <dbReference type="ARBA" id="ARBA00022448"/>
    </source>
</evidence>
<keyword evidence="10 11" id="KW-0998">Cell outer membrane</keyword>
<evidence type="ECO:0000256" key="11">
    <source>
        <dbReference type="PROSITE-ProRule" id="PRU01360"/>
    </source>
</evidence>
<dbReference type="EMBL" id="JBHSDU010000015">
    <property type="protein sequence ID" value="MFC4314008.1"/>
    <property type="molecule type" value="Genomic_DNA"/>
</dbReference>
<dbReference type="Pfam" id="PF00593">
    <property type="entry name" value="TonB_dep_Rec_b-barrel"/>
    <property type="match status" value="1"/>
</dbReference>
<sequence length="751" mass="81839">MRIQNWSALTLLATVTSSGAWAAEPAANEERRRLEEVVVTATKRETNLQETAAAVSVMSSDSIEKRHLVGMDDYLAALPSVSYQDRGAGSNTITIRGIAMGSQLDANSPVGSYFGEVPVTGLGPQVNGNQAGNADIKMVDVQRVEVLRGPQGTLYGSGTMGGTVRVIPKAPNLEQTEGSVATEYSLTGRGGGQNYMAQAVVNAPLVQDKFAVRMAAYRYDNEGYIDNVAVSNPDPQVIDAANAGAFAQDRKHVGGDVYTGARVTALWKPTTEFSATLMHMTQKIEQDGFREVETDLPGKYQQTRVKVGEMGLDNEYVDMDLDITNLVLEYNLGWGSVLNSSSLIKSEAASDLELSFLGAPFLGSGSYNENEKEVIVNELRFTSDLSGPLQALAGAYYEDRTVDVDVAIRWNGRPPAPASAFFSQSQIRNKQKQVAGFGELSYRPFEPLTLTAGVRYFKFDQAVPISRNLGTPSSTEGRKASVDGDNLKFNVSYKFSDQLFAYAQWSQGFREPRFQGQILPEYDADHDGLIEFRDGIERRVTEGLLDPDSVDNYEAGIKFSSSNGRFKGSLTGFLIDWEGIPVVPSLTAFQGAALYFNAGEARSQGVEFETTAEVIDDLIVELSASWVDATLAESSEGLGEKGDRLPGSAEYNVKAALEKRFDLGGRESFVRADYTYISEYFSLFQETGTPAGDYSLVDLSAGVRINTINVGLFVKNTANADDFTWVDNVFAAQRAYRLRPRTVGFNVGMNF</sequence>
<feature type="domain" description="TonB-dependent receptor plug" evidence="15">
    <location>
        <begin position="48"/>
        <end position="163"/>
    </location>
</feature>
<dbReference type="InterPro" id="IPR039426">
    <property type="entry name" value="TonB-dep_rcpt-like"/>
</dbReference>
<dbReference type="InterPro" id="IPR036942">
    <property type="entry name" value="Beta-barrel_TonB_sf"/>
</dbReference>
<keyword evidence="17" id="KW-1185">Reference proteome</keyword>
<dbReference type="Pfam" id="PF07715">
    <property type="entry name" value="Plug"/>
    <property type="match status" value="1"/>
</dbReference>
<proteinExistence type="inferred from homology"/>
<dbReference type="Proteomes" id="UP001595904">
    <property type="component" value="Unassembled WGS sequence"/>
</dbReference>
<comment type="similarity">
    <text evidence="11 12">Belongs to the TonB-dependent receptor family.</text>
</comment>
<keyword evidence="7" id="KW-0406">Ion transport</keyword>